<accession>A0A3A6U440</accession>
<protein>
    <submittedName>
        <fullName evidence="2">Capsule assembly Wzi family protein</fullName>
    </submittedName>
</protein>
<dbReference type="AlphaFoldDB" id="A0A3A6U440"/>
<feature type="chain" id="PRO_5017380193" evidence="1">
    <location>
        <begin position="22"/>
        <end position="492"/>
    </location>
</feature>
<gene>
    <name evidence="2" type="ORF">D5R81_03585</name>
</gene>
<sequence>MKTIKLMITSLLIIAPCLIKAAPWIDSSDIYLRADIQALADEGIITVPINTFPLMWSGIRDDLSNIDPTELTPELNTIFSRVNYRYKSAVNDRYNKRIKLSGASDEARFRHFGSDYREQGEVTASYESSSQYTAFKLSSSASYQPEDNKSLRFDDSYFALKLGNWVASVGTLEQWWGPGFDSSLHKSTNARPLPSIALTRDNSQAFETPLLSWVGPWTLTTGFSLFEKERFAPNALLWNFRGTIKPLTQLEIGFSWTMQFCGEGQECDWKTWAKSVTGQKDCRNDTGGGCTNFGNQMAGFDLRYADTWYNIPIGIYAEKTCEDSSGSSPLDIADCGYLFGLDSRFSFDDSQYKIFLEYTDTVVSCGVGDEYFNCFYEHSTYRSGSRYYQRSLGSTYDSDAKVYVIGLIGQIGKNRGLTSLLRYAQLNKDGVEVRNGWAPITPKEDLLQLELSYRQPFLKGMVTLGGTLSQSKFVETKDDIKATIHSNYEYRF</sequence>
<evidence type="ECO:0000313" key="3">
    <source>
        <dbReference type="Proteomes" id="UP000273022"/>
    </source>
</evidence>
<dbReference type="Gene3D" id="2.40.160.130">
    <property type="entry name" value="Capsule assembly protein Wzi"/>
    <property type="match status" value="1"/>
</dbReference>
<name>A0A3A6U440_9GAMM</name>
<feature type="signal peptide" evidence="1">
    <location>
        <begin position="1"/>
        <end position="21"/>
    </location>
</feature>
<dbReference type="InterPro" id="IPR026950">
    <property type="entry name" value="Caps_assemb_Wzi"/>
</dbReference>
<reference evidence="2 3" key="1">
    <citation type="submission" date="2018-09" db="EMBL/GenBank/DDBJ databases">
        <title>Phylogeny of the Shewanellaceae, and recommendation for two new genera, Pseudoshewanella and Parashewanella.</title>
        <authorList>
            <person name="Wang G."/>
        </authorList>
    </citation>
    <scope>NUCLEOTIDE SEQUENCE [LARGE SCALE GENOMIC DNA]</scope>
    <source>
        <strain evidence="2 3">KCTC 22492</strain>
    </source>
</reference>
<evidence type="ECO:0000256" key="1">
    <source>
        <dbReference type="SAM" id="SignalP"/>
    </source>
</evidence>
<organism evidence="2 3">
    <name type="scientific">Parashewanella spongiae</name>
    <dbReference type="NCBI Taxonomy" id="342950"/>
    <lineage>
        <taxon>Bacteria</taxon>
        <taxon>Pseudomonadati</taxon>
        <taxon>Pseudomonadota</taxon>
        <taxon>Gammaproteobacteria</taxon>
        <taxon>Alteromonadales</taxon>
        <taxon>Shewanellaceae</taxon>
        <taxon>Parashewanella</taxon>
    </lineage>
</organism>
<dbReference type="InterPro" id="IPR038636">
    <property type="entry name" value="Wzi_sf"/>
</dbReference>
<keyword evidence="1" id="KW-0732">Signal</keyword>
<dbReference type="Pfam" id="PF14052">
    <property type="entry name" value="Caps_assemb_Wzi"/>
    <property type="match status" value="1"/>
</dbReference>
<proteinExistence type="predicted"/>
<dbReference type="Proteomes" id="UP000273022">
    <property type="component" value="Unassembled WGS sequence"/>
</dbReference>
<dbReference type="OrthoDB" id="101884at2"/>
<evidence type="ECO:0000313" key="2">
    <source>
        <dbReference type="EMBL" id="RJY18846.1"/>
    </source>
</evidence>
<dbReference type="EMBL" id="QYYH01000014">
    <property type="protein sequence ID" value="RJY18846.1"/>
    <property type="molecule type" value="Genomic_DNA"/>
</dbReference>
<comment type="caution">
    <text evidence="2">The sequence shown here is derived from an EMBL/GenBank/DDBJ whole genome shotgun (WGS) entry which is preliminary data.</text>
</comment>
<keyword evidence="3" id="KW-1185">Reference proteome</keyword>
<dbReference type="RefSeq" id="WP_121852286.1">
    <property type="nucleotide sequence ID" value="NZ_CP037952.1"/>
</dbReference>